<dbReference type="HOGENOM" id="CLU_799648_0_0_1"/>
<sequence length="354" mass="39419">MLDAEKRNWCLQHSEEIETIHFGIRYEPLQLLGQATANPPNEEKSIDTKHWVLVFAPPSREFAFTFEVMPGDDERKSICTPIGYHKGRYTAFPLGTYHGRWDDLLQVLQAHPQRGSSYSVRFNNCQHFVAIYLLLLKAFAKSRCSRTTRFRWPKRIDTLLQVLESGSQGSIWNKPNPALGAALFLPVTLGGGVMAAEATAAMVAPGLLGTATTAVIPAACTTFATFCAPVMLAAAGYYVGKHFLWEPDEWRKSTSFIDPQVIGFPVKQRSPLTAQECSLSKTSPDQRSSGILSSSRLAHIPAPAFRDLEDDTWVPQAIRMAGATLLYELVREFNRDPRVVNDIDPGSFFHVCES</sequence>
<dbReference type="EMBL" id="KN824278">
    <property type="protein sequence ID" value="KIM33691.1"/>
    <property type="molecule type" value="Genomic_DNA"/>
</dbReference>
<keyword evidence="2" id="KW-1185">Reference proteome</keyword>
<name>A0A0C3BQJ1_SERVB</name>
<evidence type="ECO:0000313" key="2">
    <source>
        <dbReference type="Proteomes" id="UP000054097"/>
    </source>
</evidence>
<reference evidence="1 2" key="1">
    <citation type="submission" date="2014-04" db="EMBL/GenBank/DDBJ databases">
        <authorList>
            <consortium name="DOE Joint Genome Institute"/>
            <person name="Kuo A."/>
            <person name="Zuccaro A."/>
            <person name="Kohler A."/>
            <person name="Nagy L.G."/>
            <person name="Floudas D."/>
            <person name="Copeland A."/>
            <person name="Barry K.W."/>
            <person name="Cichocki N."/>
            <person name="Veneault-Fourrey C."/>
            <person name="LaButti K."/>
            <person name="Lindquist E.A."/>
            <person name="Lipzen A."/>
            <person name="Lundell T."/>
            <person name="Morin E."/>
            <person name="Murat C."/>
            <person name="Sun H."/>
            <person name="Tunlid A."/>
            <person name="Henrissat B."/>
            <person name="Grigoriev I.V."/>
            <person name="Hibbett D.S."/>
            <person name="Martin F."/>
            <person name="Nordberg H.P."/>
            <person name="Cantor M.N."/>
            <person name="Hua S.X."/>
        </authorList>
    </citation>
    <scope>NUCLEOTIDE SEQUENCE [LARGE SCALE GENOMIC DNA]</scope>
    <source>
        <strain evidence="1 2">MAFF 305830</strain>
    </source>
</reference>
<proteinExistence type="predicted"/>
<gene>
    <name evidence="1" type="ORF">M408DRAFT_19935</name>
</gene>
<accession>A0A0C3BQJ1</accession>
<organism evidence="1 2">
    <name type="scientific">Serendipita vermifera MAFF 305830</name>
    <dbReference type="NCBI Taxonomy" id="933852"/>
    <lineage>
        <taxon>Eukaryota</taxon>
        <taxon>Fungi</taxon>
        <taxon>Dikarya</taxon>
        <taxon>Basidiomycota</taxon>
        <taxon>Agaricomycotina</taxon>
        <taxon>Agaricomycetes</taxon>
        <taxon>Sebacinales</taxon>
        <taxon>Serendipitaceae</taxon>
        <taxon>Serendipita</taxon>
    </lineage>
</organism>
<reference evidence="2" key="2">
    <citation type="submission" date="2015-01" db="EMBL/GenBank/DDBJ databases">
        <title>Evolutionary Origins and Diversification of the Mycorrhizal Mutualists.</title>
        <authorList>
            <consortium name="DOE Joint Genome Institute"/>
            <consortium name="Mycorrhizal Genomics Consortium"/>
            <person name="Kohler A."/>
            <person name="Kuo A."/>
            <person name="Nagy L.G."/>
            <person name="Floudas D."/>
            <person name="Copeland A."/>
            <person name="Barry K.W."/>
            <person name="Cichocki N."/>
            <person name="Veneault-Fourrey C."/>
            <person name="LaButti K."/>
            <person name="Lindquist E.A."/>
            <person name="Lipzen A."/>
            <person name="Lundell T."/>
            <person name="Morin E."/>
            <person name="Murat C."/>
            <person name="Riley R."/>
            <person name="Ohm R."/>
            <person name="Sun H."/>
            <person name="Tunlid A."/>
            <person name="Henrissat B."/>
            <person name="Grigoriev I.V."/>
            <person name="Hibbett D.S."/>
            <person name="Martin F."/>
        </authorList>
    </citation>
    <scope>NUCLEOTIDE SEQUENCE [LARGE SCALE GENOMIC DNA]</scope>
    <source>
        <strain evidence="2">MAFF 305830</strain>
    </source>
</reference>
<evidence type="ECO:0000313" key="1">
    <source>
        <dbReference type="EMBL" id="KIM33691.1"/>
    </source>
</evidence>
<protein>
    <recommendedName>
        <fullName evidence="3">PPPDE domain-containing protein</fullName>
    </recommendedName>
</protein>
<dbReference type="OrthoDB" id="5428608at2759"/>
<dbReference type="Proteomes" id="UP000054097">
    <property type="component" value="Unassembled WGS sequence"/>
</dbReference>
<dbReference type="AlphaFoldDB" id="A0A0C3BQJ1"/>
<evidence type="ECO:0008006" key="3">
    <source>
        <dbReference type="Google" id="ProtNLM"/>
    </source>
</evidence>